<dbReference type="Proteomes" id="UP000223311">
    <property type="component" value="Unassembled WGS sequence"/>
</dbReference>
<comment type="caution">
    <text evidence="1">The sequence shown here is derived from an EMBL/GenBank/DDBJ whole genome shotgun (WGS) entry which is preliminary data.</text>
</comment>
<dbReference type="EMBL" id="NVGE01000013">
    <property type="protein sequence ID" value="PFZ31273.1"/>
    <property type="molecule type" value="Genomic_DNA"/>
</dbReference>
<evidence type="ECO:0000313" key="1">
    <source>
        <dbReference type="EMBL" id="PFZ31273.1"/>
    </source>
</evidence>
<evidence type="ECO:0000313" key="2">
    <source>
        <dbReference type="Proteomes" id="UP000223311"/>
    </source>
</evidence>
<dbReference type="RefSeq" id="WP_098068609.1">
    <property type="nucleotide sequence ID" value="NZ_NUBS01000011.1"/>
</dbReference>
<gene>
    <name evidence="1" type="ORF">COL66_12660</name>
</gene>
<sequence>MNLIFRENDNKANITFYNGISLEQIKDIDKRWNEIFSIIHKEVFKYINDDNLCFDENENSELFPIRKKLTGNYYIDAISYSKQVSPIGIQIMITTRFTEHCLTGEDDYLGLDVTLFTKSKNDIFEVWGIDSYSI</sequence>
<dbReference type="AlphaFoldDB" id="A0A2B5NVM3"/>
<accession>A0A2B5NVM3</accession>
<organism evidence="1 2">
    <name type="scientific">Bacillus wiedmannii</name>
    <dbReference type="NCBI Taxonomy" id="1890302"/>
    <lineage>
        <taxon>Bacteria</taxon>
        <taxon>Bacillati</taxon>
        <taxon>Bacillota</taxon>
        <taxon>Bacilli</taxon>
        <taxon>Bacillales</taxon>
        <taxon>Bacillaceae</taxon>
        <taxon>Bacillus</taxon>
        <taxon>Bacillus cereus group</taxon>
    </lineage>
</organism>
<reference evidence="1 2" key="1">
    <citation type="submission" date="2017-09" db="EMBL/GenBank/DDBJ databases">
        <title>Large-scale bioinformatics analysis of Bacillus genomes uncovers conserved roles of natural products in bacterial physiology.</title>
        <authorList>
            <consortium name="Agbiome Team Llc"/>
            <person name="Bleich R.M."/>
            <person name="Grubbs K.J."/>
            <person name="Santa Maria K.C."/>
            <person name="Allen S.E."/>
            <person name="Farag S."/>
            <person name="Shank E.A."/>
            <person name="Bowers A."/>
        </authorList>
    </citation>
    <scope>NUCLEOTIDE SEQUENCE [LARGE SCALE GENOMIC DNA]</scope>
    <source>
        <strain evidence="1 2">AFS080080</strain>
    </source>
</reference>
<evidence type="ECO:0008006" key="3">
    <source>
        <dbReference type="Google" id="ProtNLM"/>
    </source>
</evidence>
<protein>
    <recommendedName>
        <fullName evidence="3">DUF2004 domain-containing protein</fullName>
    </recommendedName>
</protein>
<proteinExistence type="predicted"/>
<name>A0A2B5NVM3_9BACI</name>